<dbReference type="Proteomes" id="UP000260812">
    <property type="component" value="Unassembled WGS sequence"/>
</dbReference>
<protein>
    <submittedName>
        <fullName evidence="2">Uncharacterized protein</fullName>
    </submittedName>
</protein>
<name>A0A3E3IUE0_9FIRM</name>
<gene>
    <name evidence="2" type="ORF">DWY69_15755</name>
    <name evidence="1" type="ORF">DXC51_24275</name>
</gene>
<evidence type="ECO:0000313" key="4">
    <source>
        <dbReference type="Proteomes" id="UP000261166"/>
    </source>
</evidence>
<dbReference type="EMBL" id="QVLU01000014">
    <property type="protein sequence ID" value="RGE70672.1"/>
    <property type="molecule type" value="Genomic_DNA"/>
</dbReference>
<proteinExistence type="predicted"/>
<organism evidence="2 4">
    <name type="scientific">Eisenbergiella massiliensis</name>
    <dbReference type="NCBI Taxonomy" id="1720294"/>
    <lineage>
        <taxon>Bacteria</taxon>
        <taxon>Bacillati</taxon>
        <taxon>Bacillota</taxon>
        <taxon>Clostridia</taxon>
        <taxon>Lachnospirales</taxon>
        <taxon>Lachnospiraceae</taxon>
        <taxon>Eisenbergiella</taxon>
    </lineage>
</organism>
<keyword evidence="3" id="KW-1185">Reference proteome</keyword>
<accession>A0A3E3IUE0</accession>
<evidence type="ECO:0000313" key="1">
    <source>
        <dbReference type="EMBL" id="RGE56471.1"/>
    </source>
</evidence>
<dbReference type="AlphaFoldDB" id="A0A3E3IUE0"/>
<reference evidence="2 4" key="1">
    <citation type="submission" date="2018-08" db="EMBL/GenBank/DDBJ databases">
        <title>A genome reference for cultivated species of the human gut microbiota.</title>
        <authorList>
            <person name="Zou Y."/>
            <person name="Xue W."/>
            <person name="Luo G."/>
        </authorList>
    </citation>
    <scope>NUCLEOTIDE SEQUENCE [LARGE SCALE GENOMIC DNA]</scope>
    <source>
        <strain evidence="2 4">AF26-4BH</strain>
        <strain evidence="1">TF05-5AC</strain>
    </source>
</reference>
<dbReference type="Proteomes" id="UP000261166">
    <property type="component" value="Unassembled WGS sequence"/>
</dbReference>
<dbReference type="EMBL" id="QVLV01000025">
    <property type="protein sequence ID" value="RGE56471.1"/>
    <property type="molecule type" value="Genomic_DNA"/>
</dbReference>
<evidence type="ECO:0000313" key="3">
    <source>
        <dbReference type="Proteomes" id="UP000260812"/>
    </source>
</evidence>
<evidence type="ECO:0000313" key="2">
    <source>
        <dbReference type="EMBL" id="RGE70672.1"/>
    </source>
</evidence>
<sequence>MPVIEKFCRCFTKIKCKNVRNKTTVEWNKNRELLSAGWLRPAEAPCRCSFYVIQPGGNEW</sequence>
<comment type="caution">
    <text evidence="2">The sequence shown here is derived from an EMBL/GenBank/DDBJ whole genome shotgun (WGS) entry which is preliminary data.</text>
</comment>